<dbReference type="EMBL" id="CACVAQ010000435">
    <property type="protein sequence ID" value="CAA6828662.1"/>
    <property type="molecule type" value="Genomic_DNA"/>
</dbReference>
<evidence type="ECO:0000256" key="1">
    <source>
        <dbReference type="SAM" id="Phobius"/>
    </source>
</evidence>
<dbReference type="AlphaFoldDB" id="A0A6S6UIU9"/>
<evidence type="ECO:0000313" key="2">
    <source>
        <dbReference type="EMBL" id="CAA6828662.1"/>
    </source>
</evidence>
<feature type="transmembrane region" description="Helical" evidence="1">
    <location>
        <begin position="69"/>
        <end position="93"/>
    </location>
</feature>
<protein>
    <submittedName>
        <fullName evidence="2">Uncharacterized protein</fullName>
    </submittedName>
</protein>
<reference evidence="2" key="1">
    <citation type="submission" date="2020-01" db="EMBL/GenBank/DDBJ databases">
        <authorList>
            <person name="Meier V. D."/>
            <person name="Meier V D."/>
        </authorList>
    </citation>
    <scope>NUCLEOTIDE SEQUENCE</scope>
    <source>
        <strain evidence="2">HLG_WM_MAG_10</strain>
    </source>
</reference>
<keyword evidence="1" id="KW-0812">Transmembrane</keyword>
<accession>A0A6S6UIU9</accession>
<proteinExistence type="predicted"/>
<sequence>RMKAFSKPVTWLLTFFNVGVYQLSDGIDSLIFKLKFTGLENHADTIIILSQSIEQQQGIMILLDSFKCLFMLISLVFFFITNQAIICSSFKWFQSKIKSFYSISKQFFKTKF</sequence>
<organism evidence="2">
    <name type="scientific">uncultured Aureispira sp</name>
    <dbReference type="NCBI Taxonomy" id="1331704"/>
    <lineage>
        <taxon>Bacteria</taxon>
        <taxon>Pseudomonadati</taxon>
        <taxon>Bacteroidota</taxon>
        <taxon>Saprospiria</taxon>
        <taxon>Saprospirales</taxon>
        <taxon>Saprospiraceae</taxon>
        <taxon>Aureispira</taxon>
        <taxon>environmental samples</taxon>
    </lineage>
</organism>
<feature type="non-terminal residue" evidence="2">
    <location>
        <position position="1"/>
    </location>
</feature>
<keyword evidence="1" id="KW-1133">Transmembrane helix</keyword>
<gene>
    <name evidence="2" type="ORF">HELGO_WM55685</name>
</gene>
<keyword evidence="1" id="KW-0472">Membrane</keyword>
<name>A0A6S6UIU9_9BACT</name>